<dbReference type="PANTHER" id="PTHR46438">
    <property type="entry name" value="ALPHA/BETA-HYDROLASES SUPERFAMILY PROTEIN"/>
    <property type="match status" value="1"/>
</dbReference>
<keyword evidence="3" id="KW-1185">Reference proteome</keyword>
<evidence type="ECO:0000313" key="3">
    <source>
        <dbReference type="Proteomes" id="UP000784880"/>
    </source>
</evidence>
<comment type="caution">
    <text evidence="2">The sequence shown here is derived from an EMBL/GenBank/DDBJ whole genome shotgun (WGS) entry which is preliminary data.</text>
</comment>
<evidence type="ECO:0000313" key="2">
    <source>
        <dbReference type="EMBL" id="MBU9713893.1"/>
    </source>
</evidence>
<dbReference type="GO" id="GO:0016787">
    <property type="term" value="F:hydrolase activity"/>
    <property type="evidence" value="ECO:0007669"/>
    <property type="project" value="UniProtKB-KW"/>
</dbReference>
<accession>A0ABS6JJR9</accession>
<proteinExistence type="predicted"/>
<evidence type="ECO:0000259" key="1">
    <source>
        <dbReference type="Pfam" id="PF00561"/>
    </source>
</evidence>
<feature type="domain" description="AB hydrolase-1" evidence="1">
    <location>
        <begin position="72"/>
        <end position="166"/>
    </location>
</feature>
<reference evidence="2 3" key="1">
    <citation type="submission" date="2021-06" db="EMBL/GenBank/DDBJ databases">
        <title>Bacillus sp. RD4P76, an endophyte from a halophyte.</title>
        <authorList>
            <person name="Sun J.-Q."/>
        </authorList>
    </citation>
    <scope>NUCLEOTIDE SEQUENCE [LARGE SCALE GENOMIC DNA]</scope>
    <source>
        <strain evidence="2 3">CGMCC 1.15917</strain>
    </source>
</reference>
<dbReference type="RefSeq" id="WP_217068099.1">
    <property type="nucleotide sequence ID" value="NZ_JAHQCS010000154.1"/>
</dbReference>
<dbReference type="Proteomes" id="UP000784880">
    <property type="component" value="Unassembled WGS sequence"/>
</dbReference>
<dbReference type="InterPro" id="IPR000073">
    <property type="entry name" value="AB_hydrolase_1"/>
</dbReference>
<name>A0ABS6JJR9_9BACI</name>
<gene>
    <name evidence="2" type="ORF">KS419_19360</name>
</gene>
<sequence length="292" mass="33394">MKIHSIYKNKEGKKKILDSYEQYLETFSVDFERMYISTRFGKTHVLVTGPSNGKPIFIFQGGNCINPITLSWFSELFQNYRIYAPDTPGHPGFSDEFRMSGKDESFALWIADLMEYFQIEKSSFIGPSYGAGIILRLATFLPKKMACSVLVSPAGIKMGSKLDMIRKILVPLSLFHITSNEKHLKKISDVMSLNSMKNIDHQIISEIFKSTKLEQDMPKLTDPNELLNYTAPTLLIAGDNDIFFPEKNVVSRAKELIPNSLTWKTYEMGHFPSTDHLKQINQDIIDFLQAHY</sequence>
<organism evidence="2 3">
    <name type="scientific">Evansella tamaricis</name>
    <dbReference type="NCBI Taxonomy" id="2069301"/>
    <lineage>
        <taxon>Bacteria</taxon>
        <taxon>Bacillati</taxon>
        <taxon>Bacillota</taxon>
        <taxon>Bacilli</taxon>
        <taxon>Bacillales</taxon>
        <taxon>Bacillaceae</taxon>
        <taxon>Evansella</taxon>
    </lineage>
</organism>
<dbReference type="Pfam" id="PF00561">
    <property type="entry name" value="Abhydrolase_1"/>
    <property type="match status" value="1"/>
</dbReference>
<dbReference type="EMBL" id="JAHQCS010000154">
    <property type="protein sequence ID" value="MBU9713893.1"/>
    <property type="molecule type" value="Genomic_DNA"/>
</dbReference>
<keyword evidence="2" id="KW-0378">Hydrolase</keyword>
<protein>
    <submittedName>
        <fullName evidence="2">Alpha/beta hydrolase</fullName>
    </submittedName>
</protein>